<accession>A0A895XP64</accession>
<reference evidence="1" key="1">
    <citation type="submission" date="2021-02" db="EMBL/GenBank/DDBJ databases">
        <title>Natronoglycomyces albus gen. nov., sp. nov, a haloalkaliphilic actinobacterium from a soda solonchak soil.</title>
        <authorList>
            <person name="Sorokin D.Y."/>
            <person name="Khijniak T.V."/>
            <person name="Zakharycheva A.P."/>
            <person name="Boueva O.V."/>
            <person name="Ariskina E.V."/>
            <person name="Hahnke R.L."/>
            <person name="Bunk B."/>
            <person name="Sproer C."/>
            <person name="Schumann P."/>
            <person name="Evtushenko L.I."/>
            <person name="Kublanov I.V."/>
        </authorList>
    </citation>
    <scope>NUCLEOTIDE SEQUENCE</scope>
    <source>
        <strain evidence="1">DSM 106290</strain>
    </source>
</reference>
<sequence>MTPRHPLLAPGLAIVAEPGLILIEGGPRRVRISGAASTAILASLLPLLDGHSSPAQLASQLDVPLDHVTTLLDALRQRGLLVTGPGEASPDAATAFVARHLSVTGAHDHPTAVAQALNKQELFIAAPSEIFARLRTDAIKAGMGRVSDLGEPPATSNALVIACDVAEHLPAAYAFARRNKIDLLRVAATGQLHLGPVFTGPATTCLACFRHSGISPASANPQAAHIGIMSALAIAEVHAMATGFNPPRPPHRLWQWDPVSGSFSHRDVVPDPQCPTCDVTRSESTHSQANTLSQWEWLNRNLSPSTISPEINDRDLATSPRLPLAKSGLPPALITAMETARASPAVDIYLMGAATLPYPIYRYSPTEAALIATRADLVRPTTKCGSLALALVACPGRLQTADAEASIRRAFLHAGETADRVATAVPTARMISVDAAELAQDLELFTDREKIAAVLSFDEEIECR</sequence>
<dbReference type="RefSeq" id="WP_213170079.1">
    <property type="nucleotide sequence ID" value="NZ_CP070496.1"/>
</dbReference>
<evidence type="ECO:0008006" key="3">
    <source>
        <dbReference type="Google" id="ProtNLM"/>
    </source>
</evidence>
<proteinExistence type="predicted"/>
<organism evidence="1 2">
    <name type="scientific">Natronoglycomyces albus</name>
    <dbReference type="NCBI Taxonomy" id="2811108"/>
    <lineage>
        <taxon>Bacteria</taxon>
        <taxon>Bacillati</taxon>
        <taxon>Actinomycetota</taxon>
        <taxon>Actinomycetes</taxon>
        <taxon>Glycomycetales</taxon>
        <taxon>Glycomycetaceae</taxon>
        <taxon>Natronoglycomyces</taxon>
    </lineage>
</organism>
<dbReference type="AlphaFoldDB" id="A0A895XP64"/>
<protein>
    <recommendedName>
        <fullName evidence="3">Bacteriocin biosynthesis cyclodehydratase domain-containing protein</fullName>
    </recommendedName>
</protein>
<keyword evidence="2" id="KW-1185">Reference proteome</keyword>
<evidence type="ECO:0000313" key="1">
    <source>
        <dbReference type="EMBL" id="QSB04080.1"/>
    </source>
</evidence>
<dbReference type="Gene3D" id="3.40.50.720">
    <property type="entry name" value="NAD(P)-binding Rossmann-like Domain"/>
    <property type="match status" value="1"/>
</dbReference>
<dbReference type="KEGG" id="nav:JQS30_09640"/>
<gene>
    <name evidence="1" type="ORF">JQS30_09640</name>
</gene>
<evidence type="ECO:0000313" key="2">
    <source>
        <dbReference type="Proteomes" id="UP000662939"/>
    </source>
</evidence>
<dbReference type="Proteomes" id="UP000662939">
    <property type="component" value="Chromosome"/>
</dbReference>
<dbReference type="EMBL" id="CP070496">
    <property type="protein sequence ID" value="QSB04080.1"/>
    <property type="molecule type" value="Genomic_DNA"/>
</dbReference>
<name>A0A895XP64_9ACTN</name>